<reference evidence="3 4" key="1">
    <citation type="submission" date="2010-05" db="EMBL/GenBank/DDBJ databases">
        <title>The Genome Sequence of Thecamonas trahens ATCC 50062.</title>
        <authorList>
            <consortium name="The Broad Institute Genome Sequencing Platform"/>
            <person name="Russ C."/>
            <person name="Cuomo C."/>
            <person name="Shea T."/>
            <person name="Young S.K."/>
            <person name="Zeng Q."/>
            <person name="Koehrsen M."/>
            <person name="Haas B."/>
            <person name="Borodovsky M."/>
            <person name="Guigo R."/>
            <person name="Alvarado L."/>
            <person name="Berlin A."/>
            <person name="Bochicchio J."/>
            <person name="Borenstein D."/>
            <person name="Chapman S."/>
            <person name="Chen Z."/>
            <person name="Freedman E."/>
            <person name="Gellesch M."/>
            <person name="Goldberg J."/>
            <person name="Griggs A."/>
            <person name="Gujja S."/>
            <person name="Heilman E."/>
            <person name="Heiman D."/>
            <person name="Hepburn T."/>
            <person name="Howarth C."/>
            <person name="Jen D."/>
            <person name="Larson L."/>
            <person name="Mehta T."/>
            <person name="Park D."/>
            <person name="Pearson M."/>
            <person name="Roberts A."/>
            <person name="Saif S."/>
            <person name="Shenoy N."/>
            <person name="Sisk P."/>
            <person name="Stolte C."/>
            <person name="Sykes S."/>
            <person name="Thomson T."/>
            <person name="Walk T."/>
            <person name="White J."/>
            <person name="Yandava C."/>
            <person name="Burger G."/>
            <person name="Gray M.W."/>
            <person name="Holland P.W.H."/>
            <person name="King N."/>
            <person name="Lang F.B.F."/>
            <person name="Roger A.J."/>
            <person name="Ruiz-Trillo I."/>
            <person name="Lander E."/>
            <person name="Nusbaum C."/>
        </authorList>
    </citation>
    <scope>NUCLEOTIDE SEQUENCE [LARGE SCALE GENOMIC DNA]</scope>
    <source>
        <strain evidence="3 4">ATCC 50062</strain>
    </source>
</reference>
<dbReference type="Pfam" id="PF12937">
    <property type="entry name" value="F-box-like"/>
    <property type="match status" value="1"/>
</dbReference>
<dbReference type="SUPFAM" id="SSF81383">
    <property type="entry name" value="F-box domain"/>
    <property type="match status" value="1"/>
</dbReference>
<dbReference type="InterPro" id="IPR032675">
    <property type="entry name" value="LRR_dom_sf"/>
</dbReference>
<evidence type="ECO:0000259" key="1">
    <source>
        <dbReference type="Pfam" id="PF12937"/>
    </source>
</evidence>
<proteinExistence type="predicted"/>
<dbReference type="GeneID" id="25563787"/>
<dbReference type="PANTHER" id="PTHR13318">
    <property type="entry name" value="PARTNER OF PAIRED, ISOFORM B-RELATED"/>
    <property type="match status" value="1"/>
</dbReference>
<dbReference type="OrthoDB" id="550575at2759"/>
<name>A0A0L0D7D6_THETB</name>
<feature type="domain" description="F-box" evidence="1">
    <location>
        <begin position="26"/>
        <end position="59"/>
    </location>
</feature>
<dbReference type="InterPro" id="IPR036047">
    <property type="entry name" value="F-box-like_dom_sf"/>
</dbReference>
<dbReference type="STRING" id="461836.A0A0L0D7D6"/>
<dbReference type="Pfam" id="PF25372">
    <property type="entry name" value="DUF7885"/>
    <property type="match status" value="1"/>
</dbReference>
<feature type="domain" description="F-box/LRR-repeat protein 15-like leucin rich repeat" evidence="2">
    <location>
        <begin position="84"/>
        <end position="208"/>
    </location>
</feature>
<keyword evidence="4" id="KW-1185">Reference proteome</keyword>
<evidence type="ECO:0000313" key="4">
    <source>
        <dbReference type="Proteomes" id="UP000054408"/>
    </source>
</evidence>
<gene>
    <name evidence="3" type="ORF">AMSG_04235</name>
</gene>
<dbReference type="GO" id="GO:0019005">
    <property type="term" value="C:SCF ubiquitin ligase complex"/>
    <property type="evidence" value="ECO:0007669"/>
    <property type="project" value="TreeGrafter"/>
</dbReference>
<accession>A0A0L0D7D6</accession>
<dbReference type="InterPro" id="IPR006553">
    <property type="entry name" value="Leu-rich_rpt_Cys-con_subtyp"/>
</dbReference>
<evidence type="ECO:0000259" key="2">
    <source>
        <dbReference type="Pfam" id="PF25372"/>
    </source>
</evidence>
<dbReference type="Gene3D" id="3.80.10.10">
    <property type="entry name" value="Ribonuclease Inhibitor"/>
    <property type="match status" value="1"/>
</dbReference>
<dbReference type="SUPFAM" id="SSF52047">
    <property type="entry name" value="RNI-like"/>
    <property type="match status" value="1"/>
</dbReference>
<dbReference type="GO" id="GO:0031146">
    <property type="term" value="P:SCF-dependent proteasomal ubiquitin-dependent protein catabolic process"/>
    <property type="evidence" value="ECO:0007669"/>
    <property type="project" value="TreeGrafter"/>
</dbReference>
<dbReference type="SMART" id="SM00367">
    <property type="entry name" value="LRR_CC"/>
    <property type="match status" value="3"/>
</dbReference>
<dbReference type="EMBL" id="GL349449">
    <property type="protein sequence ID" value="KNC48001.1"/>
    <property type="molecule type" value="Genomic_DNA"/>
</dbReference>
<sequence>MGRAAPGASDGMTSPANMLDEKCWRYIFKFLDTESLSKVAQTCHKWYDYAQFPGLWQSVELMLAKALVVDESLQVLGPKLELAKDVSFLSCRRLTADGLISAAPFLKNVETLNIGGVWNTTDAALAKVLVHTPKLKSLFLGGCHLLTDASLVSVAKHCPALEHLSLRFLWNVTPAGITALLHALPSLKSLDVTYIDAVDDAAVEAISVEFRSVELITSS</sequence>
<dbReference type="InterPro" id="IPR001810">
    <property type="entry name" value="F-box_dom"/>
</dbReference>
<organism evidence="3 4">
    <name type="scientific">Thecamonas trahens ATCC 50062</name>
    <dbReference type="NCBI Taxonomy" id="461836"/>
    <lineage>
        <taxon>Eukaryota</taxon>
        <taxon>Apusozoa</taxon>
        <taxon>Apusomonadida</taxon>
        <taxon>Apusomonadidae</taxon>
        <taxon>Thecamonas</taxon>
    </lineage>
</organism>
<dbReference type="AlphaFoldDB" id="A0A0L0D7D6"/>
<dbReference type="Proteomes" id="UP000054408">
    <property type="component" value="Unassembled WGS sequence"/>
</dbReference>
<dbReference type="RefSeq" id="XP_013759016.1">
    <property type="nucleotide sequence ID" value="XM_013903562.1"/>
</dbReference>
<evidence type="ECO:0000313" key="3">
    <source>
        <dbReference type="EMBL" id="KNC48001.1"/>
    </source>
</evidence>
<protein>
    <submittedName>
        <fullName evidence="3">Uncharacterized protein</fullName>
    </submittedName>
</protein>
<dbReference type="InterPro" id="IPR057207">
    <property type="entry name" value="FBXL15_LRR"/>
</dbReference>
<dbReference type="eggNOG" id="KOG1947">
    <property type="taxonomic scope" value="Eukaryota"/>
</dbReference>